<evidence type="ECO:0000256" key="15">
    <source>
        <dbReference type="SAM" id="MobiDB-lite"/>
    </source>
</evidence>
<feature type="binding site" evidence="13">
    <location>
        <position position="142"/>
    </location>
    <ligand>
        <name>Mg(2+)</name>
        <dbReference type="ChEBI" id="CHEBI:18420"/>
        <label>1</label>
    </ligand>
</feature>
<keyword evidence="7 13" id="KW-0378">Hydrolase</keyword>
<evidence type="ECO:0000313" key="16">
    <source>
        <dbReference type="EMBL" id="KAB1632962.1"/>
    </source>
</evidence>
<evidence type="ECO:0000256" key="10">
    <source>
        <dbReference type="ARBA" id="ARBA00023172"/>
    </source>
</evidence>
<dbReference type="HAMAP" id="MF_00034">
    <property type="entry name" value="RuvC"/>
    <property type="match status" value="1"/>
</dbReference>
<dbReference type="PROSITE" id="PS01321">
    <property type="entry name" value="RUVC"/>
    <property type="match status" value="1"/>
</dbReference>
<dbReference type="CDD" id="cd16962">
    <property type="entry name" value="RuvC"/>
    <property type="match status" value="1"/>
</dbReference>
<dbReference type="GO" id="GO:0000287">
    <property type="term" value="F:magnesium ion binding"/>
    <property type="evidence" value="ECO:0007669"/>
    <property type="project" value="UniProtKB-UniRule"/>
</dbReference>
<evidence type="ECO:0000256" key="12">
    <source>
        <dbReference type="ARBA" id="ARBA00029354"/>
    </source>
</evidence>
<dbReference type="EMBL" id="WBKA01000002">
    <property type="protein sequence ID" value="KAB1632962.1"/>
    <property type="molecule type" value="Genomic_DNA"/>
</dbReference>
<protein>
    <recommendedName>
        <fullName evidence="13 14">Crossover junction endodeoxyribonuclease RuvC</fullName>
        <ecNumber evidence="13 14">3.1.21.10</ecNumber>
    </recommendedName>
    <alternativeName>
        <fullName evidence="13">Holliday junction nuclease RuvC</fullName>
    </alternativeName>
    <alternativeName>
        <fullName evidence="13">Holliday junction resolvase RuvC</fullName>
    </alternativeName>
</protein>
<keyword evidence="11 13" id="KW-0234">DNA repair</keyword>
<dbReference type="InterPro" id="IPR036397">
    <property type="entry name" value="RNaseH_sf"/>
</dbReference>
<dbReference type="GO" id="GO:0048476">
    <property type="term" value="C:Holliday junction resolvase complex"/>
    <property type="evidence" value="ECO:0007669"/>
    <property type="project" value="UniProtKB-UniRule"/>
</dbReference>
<evidence type="ECO:0000256" key="7">
    <source>
        <dbReference type="ARBA" id="ARBA00022801"/>
    </source>
</evidence>
<keyword evidence="8 13" id="KW-0460">Magnesium</keyword>
<feature type="compositionally biased region" description="Basic and acidic residues" evidence="15">
    <location>
        <begin position="207"/>
        <end position="218"/>
    </location>
</feature>
<feature type="active site" evidence="13">
    <location>
        <position position="69"/>
    </location>
</feature>
<evidence type="ECO:0000256" key="6">
    <source>
        <dbReference type="ARBA" id="ARBA00022763"/>
    </source>
</evidence>
<dbReference type="Proteomes" id="UP000481339">
    <property type="component" value="Unassembled WGS sequence"/>
</dbReference>
<comment type="caution">
    <text evidence="16">The sequence shown here is derived from an EMBL/GenBank/DDBJ whole genome shotgun (WGS) entry which is preliminary data.</text>
</comment>
<evidence type="ECO:0000256" key="4">
    <source>
        <dbReference type="ARBA" id="ARBA00022723"/>
    </source>
</evidence>
<dbReference type="GO" id="GO:0006281">
    <property type="term" value="P:DNA repair"/>
    <property type="evidence" value="ECO:0007669"/>
    <property type="project" value="UniProtKB-UniRule"/>
</dbReference>
<keyword evidence="6 13" id="KW-0227">DNA damage</keyword>
<feature type="binding site" evidence="13">
    <location>
        <position position="69"/>
    </location>
    <ligand>
        <name>Mg(2+)</name>
        <dbReference type="ChEBI" id="CHEBI:18420"/>
        <label>2</label>
    </ligand>
</feature>
<organism evidence="16 17">
    <name type="scientific">Pseudoclavibacter caeni</name>
    <dbReference type="NCBI Taxonomy" id="908846"/>
    <lineage>
        <taxon>Bacteria</taxon>
        <taxon>Bacillati</taxon>
        <taxon>Actinomycetota</taxon>
        <taxon>Actinomycetes</taxon>
        <taxon>Micrococcales</taxon>
        <taxon>Microbacteriaceae</taxon>
        <taxon>Pseudoclavibacter</taxon>
    </lineage>
</organism>
<sequence length="218" mass="23097">MPVVLGIDPGLTRCGFGVVESLPGRRVRLVEVGVIRSSPERDVTERVQRIAGDIRRLVTRHRPDGIAVERVFAQHNVASVMGVAHIIGATMLIAGDAGVPLAMHTPSEVKAAVTGSGTARKPQVQHMVARLLGVDEVGGPPDAADALAVAICECLRPTGERLLDGRAAASETPAQRAWREARAGVRGPDSHWGDAGGARAQGAGRDAVGRDDERRWRR</sequence>
<feature type="region of interest" description="Disordered" evidence="15">
    <location>
        <begin position="166"/>
        <end position="218"/>
    </location>
</feature>
<dbReference type="GO" id="GO:0003677">
    <property type="term" value="F:DNA binding"/>
    <property type="evidence" value="ECO:0007669"/>
    <property type="project" value="UniProtKB-KW"/>
</dbReference>
<comment type="similarity">
    <text evidence="1 13">Belongs to the RuvC family.</text>
</comment>
<accession>A0A7C8FTG6</accession>
<dbReference type="GO" id="GO:0005737">
    <property type="term" value="C:cytoplasm"/>
    <property type="evidence" value="ECO:0007669"/>
    <property type="project" value="UniProtKB-SubCell"/>
</dbReference>
<evidence type="ECO:0000256" key="11">
    <source>
        <dbReference type="ARBA" id="ARBA00023204"/>
    </source>
</evidence>
<dbReference type="AlphaFoldDB" id="A0A7C8FTG6"/>
<dbReference type="GO" id="GO:0006310">
    <property type="term" value="P:DNA recombination"/>
    <property type="evidence" value="ECO:0007669"/>
    <property type="project" value="UniProtKB-UniRule"/>
</dbReference>
<evidence type="ECO:0000256" key="3">
    <source>
        <dbReference type="ARBA" id="ARBA00022722"/>
    </source>
</evidence>
<dbReference type="PANTHER" id="PTHR30194">
    <property type="entry name" value="CROSSOVER JUNCTION ENDODEOXYRIBONUCLEASE RUVC"/>
    <property type="match status" value="1"/>
</dbReference>
<dbReference type="Gene3D" id="3.30.420.10">
    <property type="entry name" value="Ribonuclease H-like superfamily/Ribonuclease H"/>
    <property type="match status" value="1"/>
</dbReference>
<evidence type="ECO:0000256" key="14">
    <source>
        <dbReference type="NCBIfam" id="TIGR00228"/>
    </source>
</evidence>
<gene>
    <name evidence="13 16" type="primary">ruvC</name>
    <name evidence="16" type="ORF">F8O02_03655</name>
</gene>
<feature type="compositionally biased region" description="Low complexity" evidence="15">
    <location>
        <begin position="197"/>
        <end position="206"/>
    </location>
</feature>
<proteinExistence type="inferred from homology"/>
<dbReference type="NCBIfam" id="TIGR00228">
    <property type="entry name" value="ruvC"/>
    <property type="match status" value="1"/>
</dbReference>
<keyword evidence="4 13" id="KW-0479">Metal-binding</keyword>
<evidence type="ECO:0000256" key="5">
    <source>
        <dbReference type="ARBA" id="ARBA00022759"/>
    </source>
</evidence>
<comment type="subunit">
    <text evidence="13">Homodimer which binds Holliday junction (HJ) DNA. The HJ becomes 2-fold symmetrical on binding to RuvC with unstacked arms; it has a different conformation from HJ DNA in complex with RuvA. In the full resolvosome a probable DNA-RuvA(4)-RuvB(12)-RuvC(2) complex forms which resolves the HJ.</text>
</comment>
<dbReference type="InterPro" id="IPR002176">
    <property type="entry name" value="X-over_junc_endoDNase_RuvC"/>
</dbReference>
<feature type="active site" evidence="13">
    <location>
        <position position="8"/>
    </location>
</feature>
<dbReference type="Pfam" id="PF02075">
    <property type="entry name" value="RuvC"/>
    <property type="match status" value="1"/>
</dbReference>
<name>A0A7C8FTG6_9MICO</name>
<keyword evidence="2 13" id="KW-0963">Cytoplasm</keyword>
<keyword evidence="5 13" id="KW-0255">Endonuclease</keyword>
<feature type="active site" evidence="13">
    <location>
        <position position="142"/>
    </location>
</feature>
<dbReference type="RefSeq" id="WP_158035884.1">
    <property type="nucleotide sequence ID" value="NZ_BAAAZV010000003.1"/>
</dbReference>
<evidence type="ECO:0000256" key="2">
    <source>
        <dbReference type="ARBA" id="ARBA00022490"/>
    </source>
</evidence>
<dbReference type="InterPro" id="IPR020563">
    <property type="entry name" value="X-over_junc_endoDNase_Mg_BS"/>
</dbReference>
<evidence type="ECO:0000256" key="1">
    <source>
        <dbReference type="ARBA" id="ARBA00009518"/>
    </source>
</evidence>
<feature type="binding site" evidence="13">
    <location>
        <position position="8"/>
    </location>
    <ligand>
        <name>Mg(2+)</name>
        <dbReference type="ChEBI" id="CHEBI:18420"/>
        <label>1</label>
    </ligand>
</feature>
<feature type="compositionally biased region" description="Basic and acidic residues" evidence="15">
    <location>
        <begin position="177"/>
        <end position="192"/>
    </location>
</feature>
<dbReference type="OrthoDB" id="9805499at2"/>
<keyword evidence="3 13" id="KW-0540">Nuclease</keyword>
<reference evidence="16 17" key="1">
    <citation type="submission" date="2019-09" db="EMBL/GenBank/DDBJ databases">
        <title>Phylogeny of genus Pseudoclavibacter and closely related genus.</title>
        <authorList>
            <person name="Li Y."/>
        </authorList>
    </citation>
    <scope>NUCLEOTIDE SEQUENCE [LARGE SCALE GENOMIC DNA]</scope>
    <source>
        <strain evidence="16 17">JCM 16921</strain>
    </source>
</reference>
<dbReference type="EC" id="3.1.21.10" evidence="13 14"/>
<dbReference type="PRINTS" id="PR00696">
    <property type="entry name" value="RSOLVASERUVC"/>
</dbReference>
<keyword evidence="10 13" id="KW-0233">DNA recombination</keyword>
<dbReference type="PANTHER" id="PTHR30194:SF3">
    <property type="entry name" value="CROSSOVER JUNCTION ENDODEOXYRIBONUCLEASE RUVC"/>
    <property type="match status" value="1"/>
</dbReference>
<comment type="function">
    <text evidence="13">The RuvA-RuvB-RuvC complex processes Holliday junction (HJ) DNA during genetic recombination and DNA repair. Endonuclease that resolves HJ intermediates. Cleaves cruciform DNA by making single-stranded nicks across the HJ at symmetrical positions within the homologous arms, yielding a 5'-phosphate and a 3'-hydroxyl group; requires a central core of homology in the junction. The consensus cleavage sequence is 5'-(A/T)TT(C/G)-3'. Cleavage occurs on the 3'-side of the TT dinucleotide at the point of strand exchange. HJ branch migration catalyzed by RuvA-RuvB allows RuvC to scan DNA until it finds its consensus sequence, where it cleaves and resolves the cruciform DNA.</text>
</comment>
<evidence type="ECO:0000256" key="9">
    <source>
        <dbReference type="ARBA" id="ARBA00023125"/>
    </source>
</evidence>
<evidence type="ECO:0000313" key="17">
    <source>
        <dbReference type="Proteomes" id="UP000481339"/>
    </source>
</evidence>
<evidence type="ECO:0000256" key="8">
    <source>
        <dbReference type="ARBA" id="ARBA00022842"/>
    </source>
</evidence>
<keyword evidence="17" id="KW-1185">Reference proteome</keyword>
<comment type="cofactor">
    <cofactor evidence="13">
        <name>Mg(2+)</name>
        <dbReference type="ChEBI" id="CHEBI:18420"/>
    </cofactor>
    <text evidence="13">Binds 2 Mg(2+) ion per subunit.</text>
</comment>
<dbReference type="FunFam" id="3.30.420.10:FF:000002">
    <property type="entry name" value="Crossover junction endodeoxyribonuclease RuvC"/>
    <property type="match status" value="1"/>
</dbReference>
<dbReference type="InterPro" id="IPR012337">
    <property type="entry name" value="RNaseH-like_sf"/>
</dbReference>
<comment type="subcellular location">
    <subcellularLocation>
        <location evidence="13">Cytoplasm</location>
    </subcellularLocation>
</comment>
<comment type="catalytic activity">
    <reaction evidence="12 13">
        <text>Endonucleolytic cleavage at a junction such as a reciprocal single-stranded crossover between two homologous DNA duplexes (Holliday junction).</text>
        <dbReference type="EC" id="3.1.21.10"/>
    </reaction>
</comment>
<evidence type="ECO:0000256" key="13">
    <source>
        <dbReference type="HAMAP-Rule" id="MF_00034"/>
    </source>
</evidence>
<dbReference type="GO" id="GO:0008821">
    <property type="term" value="F:crossover junction DNA endonuclease activity"/>
    <property type="evidence" value="ECO:0007669"/>
    <property type="project" value="UniProtKB-UniRule"/>
</dbReference>
<dbReference type="SUPFAM" id="SSF53098">
    <property type="entry name" value="Ribonuclease H-like"/>
    <property type="match status" value="1"/>
</dbReference>
<keyword evidence="9 13" id="KW-0238">DNA-binding</keyword>